<proteinExistence type="predicted"/>
<reference evidence="3 4" key="1">
    <citation type="submission" date="2017-06" db="EMBL/GenBank/DDBJ databases">
        <title>Ant-infecting Ophiocordyceps genomes reveal a high diversity of potential behavioral manipulation genes and a possible major role for enterotoxins.</title>
        <authorList>
            <person name="De Bekker C."/>
            <person name="Evans H.C."/>
            <person name="Brachmann A."/>
            <person name="Hughes D.P."/>
        </authorList>
    </citation>
    <scope>NUCLEOTIDE SEQUENCE [LARGE SCALE GENOMIC DNA]</scope>
    <source>
        <strain evidence="3 4">1348a</strain>
    </source>
</reference>
<feature type="domain" description="DUF7896" evidence="2">
    <location>
        <begin position="402"/>
        <end position="490"/>
    </location>
</feature>
<dbReference type="InterPro" id="IPR057218">
    <property type="entry name" value="DUF7896"/>
</dbReference>
<evidence type="ECO:0000313" key="3">
    <source>
        <dbReference type="EMBL" id="PHH74260.1"/>
    </source>
</evidence>
<feature type="compositionally biased region" description="Low complexity" evidence="1">
    <location>
        <begin position="335"/>
        <end position="350"/>
    </location>
</feature>
<dbReference type="PANTHER" id="PTHR42031:SF1">
    <property type="entry name" value="KEY LIME PATHOGENICITY PROTEIN"/>
    <property type="match status" value="1"/>
</dbReference>
<feature type="compositionally biased region" description="Polar residues" evidence="1">
    <location>
        <begin position="292"/>
        <end position="303"/>
    </location>
</feature>
<keyword evidence="4" id="KW-1185">Reference proteome</keyword>
<organism evidence="3 4">
    <name type="scientific">Ophiocordyceps australis</name>
    <dbReference type="NCBI Taxonomy" id="1399860"/>
    <lineage>
        <taxon>Eukaryota</taxon>
        <taxon>Fungi</taxon>
        <taxon>Dikarya</taxon>
        <taxon>Ascomycota</taxon>
        <taxon>Pezizomycotina</taxon>
        <taxon>Sordariomycetes</taxon>
        <taxon>Hypocreomycetidae</taxon>
        <taxon>Hypocreales</taxon>
        <taxon>Ophiocordycipitaceae</taxon>
        <taxon>Ophiocordyceps</taxon>
    </lineage>
</organism>
<accession>A0A2C5Z389</accession>
<gene>
    <name evidence="3" type="ORF">CDD82_5023</name>
</gene>
<dbReference type="PANTHER" id="PTHR42031">
    <property type="entry name" value="KEY LIME PATHOGENICITY PROTEIN"/>
    <property type="match status" value="1"/>
</dbReference>
<feature type="compositionally biased region" description="Basic residues" evidence="1">
    <location>
        <begin position="451"/>
        <end position="461"/>
    </location>
</feature>
<sequence>MGLDSFGAVLQVVEIQSQLALHEEQAAHCRRLLEAIPSNSDFSACPVQALQVGNASGLTVAQAQPGALASGMPANTPDSTVTDCDSWQRKEPVCQLSVFSRLPKCATQSMSRSGSSGSDISISPEPVVSPTTYPGPCLQGQALSALPDVGITPDLYLARNWIDEHSYLASTRTHLSPFDVYDDSCGPSACPSLISSASAIEPPQPLTRQSSASLDGGSMMRYFSSHSWQTDGIPSPPPAMVSQEDTPSACDKEYITGVGAAFPRDLDDEYQGSTLTPLSDSVAPSTAIEPSATDTGAKSSLSGSGRRFQKAHKRVLENSSKNVLAPKPEKPIMESASGGSSSSNSSSTAPSKREGKVALQKTPYQRPKHPRVYCNQCNEHPDGFRGDHELRRHLSAKHKGIVKKFVCRDPAVLGIESKVKALHPLSECRACVSGKQYGAYYNAAAHLRRTHFKPRASRGKNKGPTEERRGGKGGGDWPPMADLKLWFEEIPVVAGTKRASNEEAAPDSADQVATDGCDMAMTMFPEFEPLGFGLDNNYPMPLTGAVAHSQDDDSHGSINVPECSPMAAASSPMASLKYEATPCADNSAPAYAFANKSQLGGVAEETSSASQASSLGSNPPAIVSYMWSMESP</sequence>
<dbReference type="Pfam" id="PF25438">
    <property type="entry name" value="DUF7896"/>
    <property type="match status" value="1"/>
</dbReference>
<protein>
    <recommendedName>
        <fullName evidence="2">DUF7896 domain-containing protein</fullName>
    </recommendedName>
</protein>
<comment type="caution">
    <text evidence="3">The sequence shown here is derived from an EMBL/GenBank/DDBJ whole genome shotgun (WGS) entry which is preliminary data.</text>
</comment>
<dbReference type="EMBL" id="NJEU01000443">
    <property type="protein sequence ID" value="PHH74260.1"/>
    <property type="molecule type" value="Genomic_DNA"/>
</dbReference>
<feature type="compositionally biased region" description="Polar residues" evidence="1">
    <location>
        <begin position="271"/>
        <end position="284"/>
    </location>
</feature>
<evidence type="ECO:0000256" key="1">
    <source>
        <dbReference type="SAM" id="MobiDB-lite"/>
    </source>
</evidence>
<feature type="region of interest" description="Disordered" evidence="1">
    <location>
        <begin position="265"/>
        <end position="371"/>
    </location>
</feature>
<evidence type="ECO:0000313" key="4">
    <source>
        <dbReference type="Proteomes" id="UP000224854"/>
    </source>
</evidence>
<dbReference type="Proteomes" id="UP000224854">
    <property type="component" value="Unassembled WGS sequence"/>
</dbReference>
<dbReference type="OrthoDB" id="5377599at2759"/>
<feature type="region of interest" description="Disordered" evidence="1">
    <location>
        <begin position="451"/>
        <end position="477"/>
    </location>
</feature>
<name>A0A2C5Z389_9HYPO</name>
<evidence type="ECO:0000259" key="2">
    <source>
        <dbReference type="Pfam" id="PF25438"/>
    </source>
</evidence>
<dbReference type="AlphaFoldDB" id="A0A2C5Z389"/>